<name>A0A1G7UF41_9PROT</name>
<evidence type="ECO:0000313" key="3">
    <source>
        <dbReference type="Proteomes" id="UP000199415"/>
    </source>
</evidence>
<dbReference type="CDD" id="cd10033">
    <property type="entry name" value="UDG_like"/>
    <property type="match status" value="1"/>
</dbReference>
<dbReference type="AlphaFoldDB" id="A0A1G7UF41"/>
<dbReference type="SUPFAM" id="SSF52141">
    <property type="entry name" value="Uracil-DNA glycosylase-like"/>
    <property type="match status" value="1"/>
</dbReference>
<dbReference type="Gene3D" id="3.40.470.10">
    <property type="entry name" value="Uracil-DNA glycosylase-like domain"/>
    <property type="match status" value="1"/>
</dbReference>
<accession>A0A1G7UF41</accession>
<protein>
    <submittedName>
        <fullName evidence="2">Uracil-DNA glycosylase</fullName>
    </submittedName>
</protein>
<dbReference type="InterPro" id="IPR036895">
    <property type="entry name" value="Uracil-DNA_glycosylase-like_sf"/>
</dbReference>
<evidence type="ECO:0000313" key="2">
    <source>
        <dbReference type="EMBL" id="SDG46067.1"/>
    </source>
</evidence>
<gene>
    <name evidence="2" type="ORF">SAMN05216241_11413</name>
</gene>
<dbReference type="PANTHER" id="PTHR42160">
    <property type="entry name" value="URACIL-DNA GLYCOSYLASE SUPERFAMILY PROTEIN"/>
    <property type="match status" value="1"/>
</dbReference>
<proteinExistence type="predicted"/>
<feature type="domain" description="Uracil-DNA glycosylase-like" evidence="1">
    <location>
        <begin position="32"/>
        <end position="190"/>
    </location>
</feature>
<dbReference type="OrthoDB" id="9789139at2"/>
<dbReference type="RefSeq" id="WP_090021851.1">
    <property type="nucleotide sequence ID" value="NZ_FNCE01000014.1"/>
</dbReference>
<keyword evidence="3" id="KW-1185">Reference proteome</keyword>
<dbReference type="EMBL" id="FNCE01000014">
    <property type="protein sequence ID" value="SDG46067.1"/>
    <property type="molecule type" value="Genomic_DNA"/>
</dbReference>
<sequence length="198" mass="22612">MSSEREDVATVLREARACRVCEDVLPHGPNPVLRAGVDARILIVGQAPGWKVHTTGIPWNDPSGDRLRAWMNLDRETFYDETRIAIAPIAFCYPGKDPRGGDLPPRPECAPLWQPRLIAALPRLELILLVGQHAQRYHLGPTRRRTLTETVRAYRDHLPRFLPLPHPSWRNNAWLARNPWFETELLPELRARVHALLG</sequence>
<evidence type="ECO:0000259" key="1">
    <source>
        <dbReference type="SMART" id="SM00986"/>
    </source>
</evidence>
<dbReference type="PANTHER" id="PTHR42160:SF1">
    <property type="entry name" value="URACIL-DNA GLYCOSYLASE SUPERFAMILY PROTEIN"/>
    <property type="match status" value="1"/>
</dbReference>
<dbReference type="Pfam" id="PF03167">
    <property type="entry name" value="UDG"/>
    <property type="match status" value="1"/>
</dbReference>
<organism evidence="2 3">
    <name type="scientific">Limimonas halophila</name>
    <dbReference type="NCBI Taxonomy" id="1082479"/>
    <lineage>
        <taxon>Bacteria</taxon>
        <taxon>Pseudomonadati</taxon>
        <taxon>Pseudomonadota</taxon>
        <taxon>Alphaproteobacteria</taxon>
        <taxon>Rhodospirillales</taxon>
        <taxon>Rhodovibrionaceae</taxon>
        <taxon>Limimonas</taxon>
    </lineage>
</organism>
<dbReference type="SMART" id="SM00986">
    <property type="entry name" value="UDG"/>
    <property type="match status" value="1"/>
</dbReference>
<dbReference type="InterPro" id="IPR047124">
    <property type="entry name" value="HI_0220.2"/>
</dbReference>
<dbReference type="SMART" id="SM00987">
    <property type="entry name" value="UreE_C"/>
    <property type="match status" value="1"/>
</dbReference>
<dbReference type="InterPro" id="IPR005122">
    <property type="entry name" value="Uracil-DNA_glycosylase-like"/>
</dbReference>
<dbReference type="Proteomes" id="UP000199415">
    <property type="component" value="Unassembled WGS sequence"/>
</dbReference>
<dbReference type="STRING" id="1082479.SAMN05216241_11413"/>
<reference evidence="2 3" key="1">
    <citation type="submission" date="2016-10" db="EMBL/GenBank/DDBJ databases">
        <authorList>
            <person name="de Groot N.N."/>
        </authorList>
    </citation>
    <scope>NUCLEOTIDE SEQUENCE [LARGE SCALE GENOMIC DNA]</scope>
    <source>
        <strain evidence="2 3">DSM 25584</strain>
    </source>
</reference>